<name>A0AAW4YMT3_9GAMM</name>
<evidence type="ECO:0008006" key="3">
    <source>
        <dbReference type="Google" id="ProtNLM"/>
    </source>
</evidence>
<evidence type="ECO:0000313" key="2">
    <source>
        <dbReference type="Proteomes" id="UP001320178"/>
    </source>
</evidence>
<sequence length="276" mass="30695">MEIENLTIEFIQPESIRSIRGRTGDGMMAETYGCDVVWSDGSQQRAFLKCFPECRKLGVVNEITGYLIARSCSLPVPNKAGVAKLSDEILASLNIEICTRIYPYAFLVTESPGSSPNSLYPNLHDAAKAKLARHVLKGWPALCPLIAFDDWGANPDRNLGNFLIDGSGDIYIIDHSNMPVGVSWTPSELVVDKKYRNCLVDILTFDGAVPFEAAFVVRAAEGHLEAYNDAKDELAFWWRAFLGSDPKRYHAIEGFIRERAGKGKDRISQHLLQMPV</sequence>
<gene>
    <name evidence="1" type="ORF">HOP61_00775</name>
</gene>
<dbReference type="AlphaFoldDB" id="A0AAW4YMT3"/>
<organism evidence="1 2">
    <name type="scientific">Billgrantia desiderata</name>
    <dbReference type="NCBI Taxonomy" id="52021"/>
    <lineage>
        <taxon>Bacteria</taxon>
        <taxon>Pseudomonadati</taxon>
        <taxon>Pseudomonadota</taxon>
        <taxon>Gammaproteobacteria</taxon>
        <taxon>Oceanospirillales</taxon>
        <taxon>Halomonadaceae</taxon>
        <taxon>Billgrantia</taxon>
    </lineage>
</organism>
<dbReference type="RefSeq" id="WP_234238329.1">
    <property type="nucleotide sequence ID" value="NZ_JABFTS010000001.1"/>
</dbReference>
<evidence type="ECO:0000313" key="1">
    <source>
        <dbReference type="EMBL" id="MCE8049828.1"/>
    </source>
</evidence>
<dbReference type="EMBL" id="JABFTS010000001">
    <property type="protein sequence ID" value="MCE8049828.1"/>
    <property type="molecule type" value="Genomic_DNA"/>
</dbReference>
<dbReference type="Proteomes" id="UP001320178">
    <property type="component" value="Unassembled WGS sequence"/>
</dbReference>
<comment type="caution">
    <text evidence="1">The sequence shown here is derived from an EMBL/GenBank/DDBJ whole genome shotgun (WGS) entry which is preliminary data.</text>
</comment>
<accession>A0AAW4YMT3</accession>
<reference evidence="1" key="2">
    <citation type="journal article" date="2021" name="Front. Microbiol.">
        <title>Aerobic Denitrification and Heterotrophic Sulfur Oxidation in the Genus Halomonas Revealed by Six Novel Species Characterizations and Genome-Based Analysis.</title>
        <authorList>
            <person name="Wang L."/>
            <person name="Shao Z."/>
        </authorList>
    </citation>
    <scope>NUCLEOTIDE SEQUENCE</scope>
    <source>
        <strain evidence="1">MCCC 1A05776</strain>
    </source>
</reference>
<reference evidence="1" key="1">
    <citation type="submission" date="2020-05" db="EMBL/GenBank/DDBJ databases">
        <authorList>
            <person name="Wang L."/>
            <person name="Shao Z."/>
        </authorList>
    </citation>
    <scope>NUCLEOTIDE SEQUENCE</scope>
    <source>
        <strain evidence="1">MCCC 1A05776</strain>
    </source>
</reference>
<proteinExistence type="predicted"/>
<protein>
    <recommendedName>
        <fullName evidence="3">Aminoglycoside phosphotransferase domain-containing protein</fullName>
    </recommendedName>
</protein>